<evidence type="ECO:0000256" key="1">
    <source>
        <dbReference type="ARBA" id="ARBA00001947"/>
    </source>
</evidence>
<dbReference type="GO" id="GO:0005829">
    <property type="term" value="C:cytosol"/>
    <property type="evidence" value="ECO:0007669"/>
    <property type="project" value="TreeGrafter"/>
</dbReference>
<dbReference type="OrthoDB" id="9796020at2"/>
<dbReference type="SUPFAM" id="SSF51338">
    <property type="entry name" value="Composite domain of metallo-dependent hydrolases"/>
    <property type="match status" value="1"/>
</dbReference>
<dbReference type="InterPro" id="IPR011059">
    <property type="entry name" value="Metal-dep_hydrolase_composite"/>
</dbReference>
<keyword evidence="4" id="KW-0862">Zinc</keyword>
<organism evidence="7">
    <name type="scientific">Paracoccus yeei</name>
    <dbReference type="NCBI Taxonomy" id="147645"/>
    <lineage>
        <taxon>Bacteria</taxon>
        <taxon>Pseudomonadati</taxon>
        <taxon>Pseudomonadota</taxon>
        <taxon>Alphaproteobacteria</taxon>
        <taxon>Rhodobacterales</taxon>
        <taxon>Paracoccaceae</taxon>
        <taxon>Paracoccus</taxon>
    </lineage>
</organism>
<dbReference type="Pfam" id="PF22429">
    <property type="entry name" value="HutF_N"/>
    <property type="match status" value="1"/>
</dbReference>
<keyword evidence="2" id="KW-0479">Metal-binding</keyword>
<evidence type="ECO:0000259" key="6">
    <source>
        <dbReference type="Pfam" id="PF22429"/>
    </source>
</evidence>
<dbReference type="GO" id="GO:0019239">
    <property type="term" value="F:deaminase activity"/>
    <property type="evidence" value="ECO:0007669"/>
    <property type="project" value="TreeGrafter"/>
</dbReference>
<dbReference type="Gene3D" id="2.30.40.10">
    <property type="entry name" value="Urease, subunit C, domain 1"/>
    <property type="match status" value="1"/>
</dbReference>
<geneLocation type="plasmid" evidence="7">
    <name>pLM20P5</name>
</geneLocation>
<evidence type="ECO:0000259" key="5">
    <source>
        <dbReference type="Pfam" id="PF01979"/>
    </source>
</evidence>
<dbReference type="InterPro" id="IPR010252">
    <property type="entry name" value="HutF"/>
</dbReference>
<feature type="domain" description="Formimidoylglutamate deiminase N-terminal" evidence="6">
    <location>
        <begin position="1"/>
        <end position="41"/>
    </location>
</feature>
<dbReference type="Gene3D" id="3.20.20.140">
    <property type="entry name" value="Metal-dependent hydrolases"/>
    <property type="match status" value="1"/>
</dbReference>
<accession>A0A0D5A1T3</accession>
<comment type="cofactor">
    <cofactor evidence="1">
        <name>Zn(2+)</name>
        <dbReference type="ChEBI" id="CHEBI:29105"/>
    </cofactor>
</comment>
<protein>
    <submittedName>
        <fullName evidence="7">N-formimino-L-glutamate deiminase (HutF)</fullName>
    </submittedName>
</protein>
<proteinExistence type="predicted"/>
<dbReference type="PANTHER" id="PTHR11271:SF48">
    <property type="entry name" value="AMIDOHYDROLASE-RELATED DOMAIN-CONTAINING PROTEIN"/>
    <property type="match status" value="1"/>
</dbReference>
<keyword evidence="3" id="KW-0378">Hydrolase</keyword>
<dbReference type="InterPro" id="IPR055156">
    <property type="entry name" value="HutF-like_N"/>
</dbReference>
<dbReference type="InterPro" id="IPR051607">
    <property type="entry name" value="Metallo-dep_hydrolases"/>
</dbReference>
<evidence type="ECO:0000256" key="3">
    <source>
        <dbReference type="ARBA" id="ARBA00022801"/>
    </source>
</evidence>
<keyword evidence="7" id="KW-0614">Plasmid</keyword>
<evidence type="ECO:0000256" key="2">
    <source>
        <dbReference type="ARBA" id="ARBA00022723"/>
    </source>
</evidence>
<sequence length="456" mass="49010">MPAIWARRALLPAGWETQVAVFVGEDGRIAAVERGTAPPPGATVVETLLPAPANLHSHAFQRAMAGLTERRGPDPKDSFWTWRRLMYRFLDQLTPEDIEAIAAFVQMEMLEAGYATSVEFHYLHHDSGGRPYADLAEMSGRIAAAAAQTGIGLTLLPVLYQWGGLDRRALVSGQDRFGNTPERFARLVEGAQGHVARLGADSRIGIAPHSLRAVDGDGLAAAQALAGDGPIHMHLAEQTAEVDEVLATTGRRPVEWLLENLAVDQRWCLIHATQMTPGETVALARSGAVAGLCPITESSLGDGIFEGVRWTDAGGAFGIGSDSNIRISLSEELRTLDYSQRLRDRSRAALASADRSTGRVVFEGAARGGAQAAGRGAGAIEPGLWADLMALGDLGPDGVGREDDTLLDTWIFARDDRDVTDTWSAGRHLVAEGRHIRRAPITAAYARTLQRLRQAI</sequence>
<dbReference type="PANTHER" id="PTHR11271">
    <property type="entry name" value="GUANINE DEAMINASE"/>
    <property type="match status" value="1"/>
</dbReference>
<dbReference type="AlphaFoldDB" id="A0A0D5A1T3"/>
<gene>
    <name evidence="7" type="ORF">pLM20P5_p18</name>
</gene>
<dbReference type="NCBIfam" id="TIGR02022">
    <property type="entry name" value="hutF"/>
    <property type="match status" value="1"/>
</dbReference>
<evidence type="ECO:0000256" key="4">
    <source>
        <dbReference type="ARBA" id="ARBA00022833"/>
    </source>
</evidence>
<dbReference type="Pfam" id="PF01979">
    <property type="entry name" value="Amidohydro_1"/>
    <property type="match status" value="1"/>
</dbReference>
<dbReference type="SUPFAM" id="SSF51556">
    <property type="entry name" value="Metallo-dependent hydrolases"/>
    <property type="match status" value="1"/>
</dbReference>
<dbReference type="NCBIfam" id="NF006684">
    <property type="entry name" value="PRK09229.1-5"/>
    <property type="match status" value="1"/>
</dbReference>
<name>A0A0D5A1T3_9RHOB</name>
<dbReference type="InterPro" id="IPR032466">
    <property type="entry name" value="Metal_Hydrolase"/>
</dbReference>
<dbReference type="GO" id="GO:0046872">
    <property type="term" value="F:metal ion binding"/>
    <property type="evidence" value="ECO:0007669"/>
    <property type="project" value="UniProtKB-KW"/>
</dbReference>
<feature type="domain" description="Amidohydrolase-related" evidence="5">
    <location>
        <begin position="48"/>
        <end position="427"/>
    </location>
</feature>
<evidence type="ECO:0000313" key="7">
    <source>
        <dbReference type="EMBL" id="AJW30111.1"/>
    </source>
</evidence>
<dbReference type="EMBL" id="KM659097">
    <property type="protein sequence ID" value="AJW30111.1"/>
    <property type="molecule type" value="Genomic_DNA"/>
</dbReference>
<dbReference type="RefSeq" id="WP_088239259.1">
    <property type="nucleotide sequence ID" value="NZ_CBCSFT010000052.1"/>
</dbReference>
<dbReference type="InterPro" id="IPR006680">
    <property type="entry name" value="Amidohydro-rel"/>
</dbReference>
<reference evidence="7" key="1">
    <citation type="submission" date="2014-09" db="EMBL/GenBank/DDBJ databases">
        <title>The mobilome of the heavy metals and metalloids hypertolerant bacteria from the Lubin copper mine (Poland).</title>
        <authorList>
            <person name="Dziewit L."/>
            <person name="Bartosik D."/>
        </authorList>
    </citation>
    <scope>NUCLEOTIDE SEQUENCE</scope>
    <source>
        <plasmid evidence="7">pLM20P5</plasmid>
    </source>
</reference>